<feature type="compositionally biased region" description="Low complexity" evidence="1">
    <location>
        <begin position="263"/>
        <end position="274"/>
    </location>
</feature>
<accession>A0A538TPR2</accession>
<keyword evidence="2" id="KW-0540">Nuclease</keyword>
<name>A0A538TPR2_UNCEI</name>
<dbReference type="AlphaFoldDB" id="A0A538TPR2"/>
<evidence type="ECO:0000256" key="1">
    <source>
        <dbReference type="SAM" id="MobiDB-lite"/>
    </source>
</evidence>
<sequence length="479" mass="52006">MRDFSLTHLSDTVLLSDLAALIAHDRVTTAVVLAHIAEVDARRLYAPAGYPSMHAYCVGELRLSEDAASKRIQAARAARQFPALFDALADGRLHLAAVCLLAPHLTVESAEWLMEAATHRRKAEIEELLARLFPKLGLPAMVGAIPVVVPECVPAHVGDVLHQHAPGHVDGDAFTAGGGVDPAHALGHVGDSHAEVSATAESFFLKLTIGKSTRDKLRYAQDLLSHAVPSRDVAQVLDRALDALIVDLEKRKVGAGTRRRPKLTAPEPTALPAAGTRQHSRQRVPSRRGAPARDRYIPAQVRRAVWERDQGQCTFVGAAGHRCESRRLLEFDHIDPVARGGRATVEGMRLRCRAHNQYEAERMFGAGFMSQKRHEARLAAAESRARNVAESRARNVAEARARAALNMPRGMLEGTDARERAALEKECAARGQVRDVLAGLQNLGCRADQARRAAAIAANLHGVTLEERMRAALMCLGRG</sequence>
<dbReference type="Gene3D" id="1.10.30.50">
    <property type="match status" value="1"/>
</dbReference>
<dbReference type="EMBL" id="VBOZ01000012">
    <property type="protein sequence ID" value="TMQ65598.1"/>
    <property type="molecule type" value="Genomic_DNA"/>
</dbReference>
<protein>
    <submittedName>
        <fullName evidence="2">HNH endonuclease</fullName>
    </submittedName>
</protein>
<evidence type="ECO:0000313" key="2">
    <source>
        <dbReference type="EMBL" id="TMQ65598.1"/>
    </source>
</evidence>
<gene>
    <name evidence="2" type="ORF">E6K79_04515</name>
</gene>
<comment type="caution">
    <text evidence="2">The sequence shown here is derived from an EMBL/GenBank/DDBJ whole genome shotgun (WGS) entry which is preliminary data.</text>
</comment>
<dbReference type="GO" id="GO:0004519">
    <property type="term" value="F:endonuclease activity"/>
    <property type="evidence" value="ECO:0007669"/>
    <property type="project" value="UniProtKB-KW"/>
</dbReference>
<keyword evidence="2" id="KW-0378">Hydrolase</keyword>
<feature type="region of interest" description="Disordered" evidence="1">
    <location>
        <begin position="255"/>
        <end position="294"/>
    </location>
</feature>
<reference evidence="2 3" key="1">
    <citation type="journal article" date="2019" name="Nat. Microbiol.">
        <title>Mediterranean grassland soil C-N compound turnover is dependent on rainfall and depth, and is mediated by genomically divergent microorganisms.</title>
        <authorList>
            <person name="Diamond S."/>
            <person name="Andeer P.F."/>
            <person name="Li Z."/>
            <person name="Crits-Christoph A."/>
            <person name="Burstein D."/>
            <person name="Anantharaman K."/>
            <person name="Lane K.R."/>
            <person name="Thomas B.C."/>
            <person name="Pan C."/>
            <person name="Northen T.R."/>
            <person name="Banfield J.F."/>
        </authorList>
    </citation>
    <scope>NUCLEOTIDE SEQUENCE [LARGE SCALE GENOMIC DNA]</scope>
    <source>
        <strain evidence="2">WS_9</strain>
    </source>
</reference>
<dbReference type="Proteomes" id="UP000317691">
    <property type="component" value="Unassembled WGS sequence"/>
</dbReference>
<evidence type="ECO:0000313" key="3">
    <source>
        <dbReference type="Proteomes" id="UP000317691"/>
    </source>
</evidence>
<proteinExistence type="predicted"/>
<organism evidence="2 3">
    <name type="scientific">Eiseniibacteriota bacterium</name>
    <dbReference type="NCBI Taxonomy" id="2212470"/>
    <lineage>
        <taxon>Bacteria</taxon>
        <taxon>Candidatus Eiseniibacteriota</taxon>
    </lineage>
</organism>
<keyword evidence="2" id="KW-0255">Endonuclease</keyword>